<organism evidence="1 2">
    <name type="scientific">Aquimixticola soesokkakensis</name>
    <dbReference type="NCBI Taxonomy" id="1519096"/>
    <lineage>
        <taxon>Bacteria</taxon>
        <taxon>Pseudomonadati</taxon>
        <taxon>Pseudomonadota</taxon>
        <taxon>Alphaproteobacteria</taxon>
        <taxon>Rhodobacterales</taxon>
        <taxon>Paracoccaceae</taxon>
        <taxon>Aquimixticola</taxon>
    </lineage>
</organism>
<reference evidence="1 2" key="1">
    <citation type="submission" date="2017-03" db="EMBL/GenBank/DDBJ databases">
        <authorList>
            <person name="Afonso C.L."/>
            <person name="Miller P.J."/>
            <person name="Scott M.A."/>
            <person name="Spackman E."/>
            <person name="Goraichik I."/>
            <person name="Dimitrov K.M."/>
            <person name="Suarez D.L."/>
            <person name="Swayne D.E."/>
        </authorList>
    </citation>
    <scope>NUCLEOTIDE SEQUENCE [LARGE SCALE GENOMIC DNA]</scope>
    <source>
        <strain evidence="1 2">CECT 8620</strain>
    </source>
</reference>
<proteinExistence type="predicted"/>
<evidence type="ECO:0000313" key="1">
    <source>
        <dbReference type="EMBL" id="SLN49425.1"/>
    </source>
</evidence>
<keyword evidence="2" id="KW-1185">Reference proteome</keyword>
<evidence type="ECO:0000313" key="2">
    <source>
        <dbReference type="Proteomes" id="UP000193862"/>
    </source>
</evidence>
<sequence length="119" mass="13280">MRKAGWHMRCDDAGVLTLSRSLPARFDFAAQAEFPLLRRGRLAHLIRQDMWRALQHLRGFSPVVELRKGSGAQEGMLIVRAGGAVAGQFPRALAQDTVQTLLGDAKKRARWLAHARLEP</sequence>
<dbReference type="AlphaFoldDB" id="A0A1Y5SVR3"/>
<gene>
    <name evidence="1" type="ORF">AQS8620_02108</name>
</gene>
<dbReference type="EMBL" id="FWFS01000007">
    <property type="protein sequence ID" value="SLN49425.1"/>
    <property type="molecule type" value="Genomic_DNA"/>
</dbReference>
<protein>
    <submittedName>
        <fullName evidence="1">Uncharacterized protein</fullName>
    </submittedName>
</protein>
<dbReference type="Proteomes" id="UP000193862">
    <property type="component" value="Unassembled WGS sequence"/>
</dbReference>
<dbReference type="RefSeq" id="WP_085836827.1">
    <property type="nucleotide sequence ID" value="NZ_FWFS01000007.1"/>
</dbReference>
<dbReference type="OrthoDB" id="7658483at2"/>
<name>A0A1Y5SVR3_9RHOB</name>
<accession>A0A1Y5SVR3</accession>